<dbReference type="GO" id="GO:0008270">
    <property type="term" value="F:zinc ion binding"/>
    <property type="evidence" value="ECO:0007669"/>
    <property type="project" value="UniProtKB-KW"/>
</dbReference>
<dbReference type="Gene3D" id="3.30.40.10">
    <property type="entry name" value="Zinc/RING finger domain, C3HC4 (zinc finger)"/>
    <property type="match status" value="1"/>
</dbReference>
<evidence type="ECO:0000256" key="4">
    <source>
        <dbReference type="ARBA" id="ARBA00022679"/>
    </source>
</evidence>
<evidence type="ECO:0000313" key="18">
    <source>
        <dbReference type="Proteomes" id="UP000030746"/>
    </source>
</evidence>
<dbReference type="EC" id="2.3.2.27" evidence="3"/>
<keyword evidence="5 15" id="KW-0812">Transmembrane</keyword>
<dbReference type="GeneID" id="20246093"/>
<reference evidence="17 18" key="1">
    <citation type="journal article" date="2013" name="Nature">
        <title>Insights into bilaterian evolution from three spiralian genomes.</title>
        <authorList>
            <person name="Simakov O."/>
            <person name="Marletaz F."/>
            <person name="Cho S.J."/>
            <person name="Edsinger-Gonzales E."/>
            <person name="Havlak P."/>
            <person name="Hellsten U."/>
            <person name="Kuo D.H."/>
            <person name="Larsson T."/>
            <person name="Lv J."/>
            <person name="Arendt D."/>
            <person name="Savage R."/>
            <person name="Osoegawa K."/>
            <person name="de Jong P."/>
            <person name="Grimwood J."/>
            <person name="Chapman J.A."/>
            <person name="Shapiro H."/>
            <person name="Aerts A."/>
            <person name="Otillar R.P."/>
            <person name="Terry A.Y."/>
            <person name="Boore J.L."/>
            <person name="Grigoriev I.V."/>
            <person name="Lindberg D.R."/>
            <person name="Seaver E.C."/>
            <person name="Weisblat D.A."/>
            <person name="Putnam N.H."/>
            <person name="Rokhsar D.S."/>
        </authorList>
    </citation>
    <scope>NUCLEOTIDE SEQUENCE [LARGE SCALE GENOMIC DNA]</scope>
</reference>
<feature type="transmembrane region" description="Helical" evidence="15">
    <location>
        <begin position="6"/>
        <end position="26"/>
    </location>
</feature>
<evidence type="ECO:0000256" key="2">
    <source>
        <dbReference type="ARBA" id="ARBA00004374"/>
    </source>
</evidence>
<dbReference type="HOGENOM" id="CLU_050604_1_0_1"/>
<evidence type="ECO:0000256" key="12">
    <source>
        <dbReference type="ARBA" id="ARBA00023128"/>
    </source>
</evidence>
<gene>
    <name evidence="17" type="ORF">LOTGIDRAFT_208864</name>
</gene>
<dbReference type="Pfam" id="PF12483">
    <property type="entry name" value="GIDE"/>
    <property type="match status" value="1"/>
</dbReference>
<keyword evidence="7 14" id="KW-0863">Zinc-finger</keyword>
<dbReference type="AlphaFoldDB" id="V4AKS6"/>
<comment type="subcellular location">
    <subcellularLocation>
        <location evidence="2">Mitochondrion outer membrane</location>
        <topology evidence="2">Multi-pass membrane protein</topology>
    </subcellularLocation>
</comment>
<evidence type="ECO:0000256" key="8">
    <source>
        <dbReference type="ARBA" id="ARBA00022786"/>
    </source>
</evidence>
<dbReference type="InterPro" id="IPR022170">
    <property type="entry name" value="MUL1-like"/>
</dbReference>
<dbReference type="Proteomes" id="UP000030746">
    <property type="component" value="Unassembled WGS sequence"/>
</dbReference>
<keyword evidence="8" id="KW-0833">Ubl conjugation pathway</keyword>
<dbReference type="STRING" id="225164.V4AKS6"/>
<keyword evidence="4" id="KW-0808">Transferase</keyword>
<evidence type="ECO:0000259" key="16">
    <source>
        <dbReference type="PROSITE" id="PS50089"/>
    </source>
</evidence>
<dbReference type="KEGG" id="lgi:LOTGIDRAFT_208864"/>
<keyword evidence="11 15" id="KW-1133">Transmembrane helix</keyword>
<sequence>MLSFDTADKLATVGLSVSSILFYIFYNRYKHHQLSADQVKAAVDVELGSDLKRRLQGCEDHKIAYAKIEGVVTSLGRTLFSQYDSTKEGVLVNATLEELKSRRVNGFWSDVRKVLRSIYECVPFALTTDYEVGSEIYITDVADADFLMDDLSVTYDRYQPNNASLLQVGLDRVLGDISKGLHEKERMLLVGTHLVGFGEVFMENGKVKFGPGQGTKYILTKLSKNEVIKSLKSQSTIFKVLMVIWGCFSSGFLIYLIWKHTKKYTEERRNRQIFEEARLGLTNAERSGENSECVICLENPRDIVILNCGHVAICSSCAQMLPTQLCPVCRNHIEKFVPLYQS</sequence>
<dbReference type="InterPro" id="IPR013083">
    <property type="entry name" value="Znf_RING/FYVE/PHD"/>
</dbReference>
<dbReference type="EMBL" id="KB201304">
    <property type="protein sequence ID" value="ESO97727.1"/>
    <property type="molecule type" value="Genomic_DNA"/>
</dbReference>
<name>V4AKS6_LOTGI</name>
<evidence type="ECO:0000256" key="10">
    <source>
        <dbReference type="ARBA" id="ARBA00022833"/>
    </source>
</evidence>
<dbReference type="RefSeq" id="XP_009051579.1">
    <property type="nucleotide sequence ID" value="XM_009053331.1"/>
</dbReference>
<evidence type="ECO:0000256" key="6">
    <source>
        <dbReference type="ARBA" id="ARBA00022723"/>
    </source>
</evidence>
<dbReference type="InterPro" id="IPR001841">
    <property type="entry name" value="Znf_RING"/>
</dbReference>
<keyword evidence="6" id="KW-0479">Metal-binding</keyword>
<comment type="catalytic activity">
    <reaction evidence="1">
        <text>S-ubiquitinyl-[E2 ubiquitin-conjugating enzyme]-L-cysteine + [acceptor protein]-L-lysine = [E2 ubiquitin-conjugating enzyme]-L-cysteine + N(6)-ubiquitinyl-[acceptor protein]-L-lysine.</text>
        <dbReference type="EC" id="2.3.2.27"/>
    </reaction>
</comment>
<keyword evidence="12" id="KW-0496">Mitochondrion</keyword>
<dbReference type="CTD" id="20246093"/>
<feature type="transmembrane region" description="Helical" evidence="15">
    <location>
        <begin position="237"/>
        <end position="258"/>
    </location>
</feature>
<dbReference type="PROSITE" id="PS50089">
    <property type="entry name" value="ZF_RING_2"/>
    <property type="match status" value="1"/>
</dbReference>
<dbReference type="InterPro" id="IPR051652">
    <property type="entry name" value="MDM2_MDM4_MUL1"/>
</dbReference>
<organism evidence="17 18">
    <name type="scientific">Lottia gigantea</name>
    <name type="common">Giant owl limpet</name>
    <dbReference type="NCBI Taxonomy" id="225164"/>
    <lineage>
        <taxon>Eukaryota</taxon>
        <taxon>Metazoa</taxon>
        <taxon>Spiralia</taxon>
        <taxon>Lophotrochozoa</taxon>
        <taxon>Mollusca</taxon>
        <taxon>Gastropoda</taxon>
        <taxon>Patellogastropoda</taxon>
        <taxon>Lottioidea</taxon>
        <taxon>Lottiidae</taxon>
        <taxon>Lottia</taxon>
    </lineage>
</organism>
<dbReference type="PANTHER" id="PTHR12183:SF32">
    <property type="entry name" value="MITOCHONDRIAL E3 UBIQUITIN PROTEIN LIGASE 1"/>
    <property type="match status" value="1"/>
</dbReference>
<dbReference type="SUPFAM" id="SSF57850">
    <property type="entry name" value="RING/U-box"/>
    <property type="match status" value="1"/>
</dbReference>
<evidence type="ECO:0000256" key="14">
    <source>
        <dbReference type="PROSITE-ProRule" id="PRU00175"/>
    </source>
</evidence>
<dbReference type="Pfam" id="PF13920">
    <property type="entry name" value="zf-C3HC4_3"/>
    <property type="match status" value="1"/>
</dbReference>
<keyword evidence="18" id="KW-1185">Reference proteome</keyword>
<protein>
    <recommendedName>
        <fullName evidence="3">RING-type E3 ubiquitin transferase</fullName>
        <ecNumber evidence="3">2.3.2.27</ecNumber>
    </recommendedName>
</protein>
<keyword evidence="13 15" id="KW-0472">Membrane</keyword>
<dbReference type="OMA" id="YILWKQY"/>
<dbReference type="SMART" id="SM00184">
    <property type="entry name" value="RING"/>
    <property type="match status" value="1"/>
</dbReference>
<evidence type="ECO:0000313" key="17">
    <source>
        <dbReference type="EMBL" id="ESO97727.1"/>
    </source>
</evidence>
<feature type="domain" description="RING-type" evidence="16">
    <location>
        <begin position="293"/>
        <end position="330"/>
    </location>
</feature>
<evidence type="ECO:0000256" key="5">
    <source>
        <dbReference type="ARBA" id="ARBA00022692"/>
    </source>
</evidence>
<evidence type="ECO:0000256" key="11">
    <source>
        <dbReference type="ARBA" id="ARBA00022989"/>
    </source>
</evidence>
<keyword evidence="10" id="KW-0862">Zinc</keyword>
<evidence type="ECO:0000256" key="15">
    <source>
        <dbReference type="SAM" id="Phobius"/>
    </source>
</evidence>
<evidence type="ECO:0000256" key="9">
    <source>
        <dbReference type="ARBA" id="ARBA00022787"/>
    </source>
</evidence>
<keyword evidence="9" id="KW-1000">Mitochondrion outer membrane</keyword>
<dbReference type="PANTHER" id="PTHR12183">
    <property type="entry name" value="MITOCHONDRIAL UBIQUITIN LIGASE ACTIVATOR OF NFKB 1"/>
    <property type="match status" value="1"/>
</dbReference>
<evidence type="ECO:0000256" key="3">
    <source>
        <dbReference type="ARBA" id="ARBA00012483"/>
    </source>
</evidence>
<evidence type="ECO:0000256" key="13">
    <source>
        <dbReference type="ARBA" id="ARBA00023136"/>
    </source>
</evidence>
<dbReference type="GO" id="GO:0061630">
    <property type="term" value="F:ubiquitin protein ligase activity"/>
    <property type="evidence" value="ECO:0007669"/>
    <property type="project" value="UniProtKB-EC"/>
</dbReference>
<dbReference type="GO" id="GO:0005741">
    <property type="term" value="C:mitochondrial outer membrane"/>
    <property type="evidence" value="ECO:0007669"/>
    <property type="project" value="UniProtKB-SubCell"/>
</dbReference>
<accession>V4AKS6</accession>
<dbReference type="GO" id="GO:0016567">
    <property type="term" value="P:protein ubiquitination"/>
    <property type="evidence" value="ECO:0007669"/>
    <property type="project" value="InterPro"/>
</dbReference>
<evidence type="ECO:0000256" key="1">
    <source>
        <dbReference type="ARBA" id="ARBA00000900"/>
    </source>
</evidence>
<proteinExistence type="predicted"/>
<dbReference type="OrthoDB" id="66726at2759"/>
<evidence type="ECO:0000256" key="7">
    <source>
        <dbReference type="ARBA" id="ARBA00022771"/>
    </source>
</evidence>